<dbReference type="OrthoDB" id="9803619at2"/>
<dbReference type="GO" id="GO:0006203">
    <property type="term" value="P:dGTP catabolic process"/>
    <property type="evidence" value="ECO:0007669"/>
    <property type="project" value="TreeGrafter"/>
</dbReference>
<dbReference type="SMART" id="SM00471">
    <property type="entry name" value="HDc"/>
    <property type="match status" value="1"/>
</dbReference>
<sequence>MSRLTQRYAIRDPIHGMIEFNPLEWEIINSAPFQRLRRIKQLAWTDYVYPGASHTRFEHSLGVCHTATRLFEGIATKDADLLRTEHGFDEAGLKRQKQIIRLAALTHDLGHGPLSHAAEESFPVNEETGKRFVHEQYSAAAVKYKLADIIENHPINKNNYGIKFSDISSMFEGSADVGKSIVWKDIIAGQMDADRMDYLLRDSYHTGVTYGRYDLDRVVNTVCLCDDEDGFGHVIGVEDDGIHAVEGLLIARYMMFTQVYFHKTRVIYDHHYAEAASHVLEKHGGTFPSPNEGEIEEYLKWDDWRMLSEIASESSNASCSAICSRDHHRLIFNTPEVPGLEDLEKFDEVKAKLDDLDIVIRDAKKSWYKFQREEIRLREPFGRGVRSVPLATRSPVVNGLQTVNQRRIYVAQNERAEALHRLGAA</sequence>
<dbReference type="AlphaFoldDB" id="A0A4R7C713"/>
<evidence type="ECO:0000313" key="2">
    <source>
        <dbReference type="EMBL" id="TDR94051.1"/>
    </source>
</evidence>
<dbReference type="PANTHER" id="PTHR11373:SF4">
    <property type="entry name" value="DEOXYNUCLEOSIDE TRIPHOSPHATE TRIPHOSPHOHYDROLASE SAMHD1"/>
    <property type="match status" value="1"/>
</dbReference>
<proteinExistence type="predicted"/>
<dbReference type="InterPro" id="IPR003607">
    <property type="entry name" value="HD/PDEase_dom"/>
</dbReference>
<dbReference type="Gene3D" id="1.10.3210.10">
    <property type="entry name" value="Hypothetical protein af1432"/>
    <property type="match status" value="1"/>
</dbReference>
<dbReference type="Pfam" id="PF01966">
    <property type="entry name" value="HD"/>
    <property type="match status" value="1"/>
</dbReference>
<evidence type="ECO:0000259" key="1">
    <source>
        <dbReference type="SMART" id="SM00471"/>
    </source>
</evidence>
<dbReference type="PANTHER" id="PTHR11373">
    <property type="entry name" value="DEOXYNUCLEOSIDE TRIPHOSPHATE TRIPHOSPHOHYDROLASE"/>
    <property type="match status" value="1"/>
</dbReference>
<dbReference type="GO" id="GO:0008832">
    <property type="term" value="F:dGTPase activity"/>
    <property type="evidence" value="ECO:0007669"/>
    <property type="project" value="TreeGrafter"/>
</dbReference>
<name>A0A4R7C713_9HYPH</name>
<evidence type="ECO:0000313" key="3">
    <source>
        <dbReference type="Proteomes" id="UP000295122"/>
    </source>
</evidence>
<dbReference type="InterPro" id="IPR006674">
    <property type="entry name" value="HD_domain"/>
</dbReference>
<comment type="caution">
    <text evidence="2">The sequence shown here is derived from an EMBL/GenBank/DDBJ whole genome shotgun (WGS) entry which is preliminary data.</text>
</comment>
<dbReference type="EMBL" id="SNZR01000011">
    <property type="protein sequence ID" value="TDR94051.1"/>
    <property type="molecule type" value="Genomic_DNA"/>
</dbReference>
<feature type="domain" description="HD/PDEase" evidence="1">
    <location>
        <begin position="52"/>
        <end position="208"/>
    </location>
</feature>
<accession>A0A4R7C713</accession>
<dbReference type="SUPFAM" id="SSF109604">
    <property type="entry name" value="HD-domain/PDEase-like"/>
    <property type="match status" value="1"/>
</dbReference>
<gene>
    <name evidence="2" type="ORF">EV668_1322</name>
</gene>
<reference evidence="2 3" key="1">
    <citation type="submission" date="2019-03" db="EMBL/GenBank/DDBJ databases">
        <title>Genomic Encyclopedia of Type Strains, Phase IV (KMG-IV): sequencing the most valuable type-strain genomes for metagenomic binning, comparative biology and taxonomic classification.</title>
        <authorList>
            <person name="Goeker M."/>
        </authorList>
    </citation>
    <scope>NUCLEOTIDE SEQUENCE [LARGE SCALE GENOMIC DNA]</scope>
    <source>
        <strain evidence="2 3">DSM 25903</strain>
    </source>
</reference>
<dbReference type="InterPro" id="IPR045509">
    <property type="entry name" value="HD_assoc_2"/>
</dbReference>
<dbReference type="Proteomes" id="UP000295122">
    <property type="component" value="Unassembled WGS sequence"/>
</dbReference>
<keyword evidence="3" id="KW-1185">Reference proteome</keyword>
<dbReference type="InterPro" id="IPR050135">
    <property type="entry name" value="dGTPase-like"/>
</dbReference>
<dbReference type="Pfam" id="PF19276">
    <property type="entry name" value="HD_assoc_2"/>
    <property type="match status" value="1"/>
</dbReference>
<dbReference type="CDD" id="cd00077">
    <property type="entry name" value="HDc"/>
    <property type="match status" value="1"/>
</dbReference>
<organism evidence="2 3">
    <name type="scientific">Enterovirga rhinocerotis</name>
    <dbReference type="NCBI Taxonomy" id="1339210"/>
    <lineage>
        <taxon>Bacteria</taxon>
        <taxon>Pseudomonadati</taxon>
        <taxon>Pseudomonadota</taxon>
        <taxon>Alphaproteobacteria</taxon>
        <taxon>Hyphomicrobiales</taxon>
        <taxon>Methylobacteriaceae</taxon>
        <taxon>Enterovirga</taxon>
    </lineage>
</organism>
<protein>
    <recommendedName>
        <fullName evidence="1">HD/PDEase domain-containing protein</fullName>
    </recommendedName>
</protein>